<proteinExistence type="predicted"/>
<name>A0ABP8LIC8_9BACT</name>
<dbReference type="NCBIfam" id="TIGR03780">
    <property type="entry name" value="Bac_Flav_CT_N"/>
    <property type="match status" value="1"/>
</dbReference>
<gene>
    <name evidence="1" type="primary">traN_1</name>
    <name evidence="1" type="ORF">GCM10023188_15860</name>
</gene>
<evidence type="ECO:0000313" key="1">
    <source>
        <dbReference type="EMBL" id="GAA4429890.1"/>
    </source>
</evidence>
<dbReference type="InterPro" id="IPR022298">
    <property type="entry name" value="Conjug_transposon_TraN"/>
</dbReference>
<comment type="caution">
    <text evidence="1">The sequence shown here is derived from an EMBL/GenBank/DDBJ whole genome shotgun (WGS) entry which is preliminary data.</text>
</comment>
<protein>
    <submittedName>
        <fullName evidence="1">Conjugative transposon protein TraN</fullName>
    </submittedName>
</protein>
<evidence type="ECO:0000313" key="2">
    <source>
        <dbReference type="Proteomes" id="UP001500552"/>
    </source>
</evidence>
<dbReference type="EMBL" id="BAABHC010000005">
    <property type="protein sequence ID" value="GAA4429890.1"/>
    <property type="molecule type" value="Genomic_DNA"/>
</dbReference>
<accession>A0ABP8LIC8</accession>
<organism evidence="1 2">
    <name type="scientific">Pontibacter saemangeumensis</name>
    <dbReference type="NCBI Taxonomy" id="1084525"/>
    <lineage>
        <taxon>Bacteria</taxon>
        <taxon>Pseudomonadati</taxon>
        <taxon>Bacteroidota</taxon>
        <taxon>Cytophagia</taxon>
        <taxon>Cytophagales</taxon>
        <taxon>Hymenobacteraceae</taxon>
        <taxon>Pontibacter</taxon>
    </lineage>
</organism>
<dbReference type="Proteomes" id="UP001500552">
    <property type="component" value="Unassembled WGS sequence"/>
</dbReference>
<dbReference type="Pfam" id="PF13595">
    <property type="entry name" value="DUF4138"/>
    <property type="match status" value="1"/>
</dbReference>
<keyword evidence="2" id="KW-1185">Reference proteome</keyword>
<reference evidence="2" key="1">
    <citation type="journal article" date="2019" name="Int. J. Syst. Evol. Microbiol.">
        <title>The Global Catalogue of Microorganisms (GCM) 10K type strain sequencing project: providing services to taxonomists for standard genome sequencing and annotation.</title>
        <authorList>
            <consortium name="The Broad Institute Genomics Platform"/>
            <consortium name="The Broad Institute Genome Sequencing Center for Infectious Disease"/>
            <person name="Wu L."/>
            <person name="Ma J."/>
        </authorList>
    </citation>
    <scope>NUCLEOTIDE SEQUENCE [LARGE SCALE GENOMIC DNA]</scope>
    <source>
        <strain evidence="2">JCM 17926</strain>
    </source>
</reference>
<sequence>MSSQAFSQHAPQAGKAAVIAPYHLAITFYKTTNLIFPYAIKSVDRGSRDVLVQKAKAVENILQIKASKPNFEETNLTVITADGQLYSYVLNYTDSPAVLNIRFAANMDIAKPDAFFPEAGTNEATIQNDAAKIAGEKGNVRGLKDKKYGMRLQLKGTYIRDDVMYYQISLQNQSNIRYDVDQLRFYIRDQKRNKRTATQELELRPLYVYGNPSAVASQSEQVFVFALPKFTVPDKKYLAVQLMEKNGGRHLRLKVYNKTLIRSKMLPSY</sequence>